<dbReference type="GO" id="GO:0006750">
    <property type="term" value="P:glutathione biosynthetic process"/>
    <property type="evidence" value="ECO:0007669"/>
    <property type="project" value="UniProtKB-KW"/>
</dbReference>
<evidence type="ECO:0000256" key="4">
    <source>
        <dbReference type="ARBA" id="ARBA00022679"/>
    </source>
</evidence>
<comment type="similarity">
    <text evidence="3 11">Belongs to the gamma-glutamyltransferase family.</text>
</comment>
<proteinExistence type="inferred from homology"/>
<dbReference type="GO" id="GO:0006751">
    <property type="term" value="P:glutathione catabolic process"/>
    <property type="evidence" value="ECO:0007669"/>
    <property type="project" value="UniProtKB-UniRule"/>
</dbReference>
<dbReference type="PANTHER" id="PTHR43199:SF1">
    <property type="entry name" value="GLUTATHIONE HYDROLASE PROENZYME"/>
    <property type="match status" value="1"/>
</dbReference>
<gene>
    <name evidence="12" type="ORF">JCM31826_15960</name>
</gene>
<evidence type="ECO:0000256" key="6">
    <source>
        <dbReference type="ARBA" id="ARBA00023145"/>
    </source>
</evidence>
<dbReference type="Pfam" id="PF01019">
    <property type="entry name" value="G_glu_transpept"/>
    <property type="match status" value="1"/>
</dbReference>
<comment type="caution">
    <text evidence="12">The sequence shown here is derived from an EMBL/GenBank/DDBJ whole genome shotgun (WGS) entry which is preliminary data.</text>
</comment>
<feature type="binding site" evidence="10">
    <location>
        <begin position="447"/>
        <end position="448"/>
    </location>
    <ligand>
        <name>L-glutamate</name>
        <dbReference type="ChEBI" id="CHEBI:29985"/>
    </ligand>
</feature>
<dbReference type="InterPro" id="IPR000101">
    <property type="entry name" value="GGT_peptidase"/>
</dbReference>
<evidence type="ECO:0000256" key="2">
    <source>
        <dbReference type="ARBA" id="ARBA00001089"/>
    </source>
</evidence>
<dbReference type="SUPFAM" id="SSF56235">
    <property type="entry name" value="N-terminal nucleophile aminohydrolases (Ntn hydrolases)"/>
    <property type="match status" value="1"/>
</dbReference>
<dbReference type="GO" id="GO:0103068">
    <property type="term" value="F:leukotriene C4 gamma-glutamyl transferase activity"/>
    <property type="evidence" value="ECO:0007669"/>
    <property type="project" value="UniProtKB-EC"/>
</dbReference>
<dbReference type="PANTHER" id="PTHR43199">
    <property type="entry name" value="GLUTATHIONE HYDROLASE"/>
    <property type="match status" value="1"/>
</dbReference>
<dbReference type="InterPro" id="IPR043138">
    <property type="entry name" value="GGT_lsub"/>
</dbReference>
<dbReference type="Gene3D" id="1.10.246.130">
    <property type="match status" value="1"/>
</dbReference>
<sequence length="565" mass="62344">MKYLCYDKTQLMRFFLLGLLEVLVITLKAQHKTYSVGAISAAHPLAVEAGVEMLRRGGNAIDAAVAVHFALAAVYQVAGNIAGGGFAVVHIPEGQVLALDFRETAPMAATADMYLDSNGKPIKRASLDGAPSVGIPGTVAGMKMLHDSLGCVSWQECLQPAIELAKGHKLTKYMADHWNNNAKEMLRINGQLPSFLNLYVPFKEGDWLVQTELAETLESIAVFGSDSFYLGTFAQQMAEFLKSKGGRHTHEDFALYRALWRKPQLISYRGYSIYTMPLPSAGGIGLHQFLKMAELLCFNRVKPYTVKYAHFFAEMAKRVYADRQRYLGDPMAVDQIEIQKIQSEKYLKSRAASISKRRITPSDELGASQSGKIESFQTTHYCTADSSGLIVSITTTLNGYFGSKLYYKGMFFNNEMDDFSTAPGHSNQFGLPYSEVNKVRPGHRMLSSMSPTIVVKDGKPIAALGTPGGSTIITNVFQVIELMIRGWGLQSAIDQKKLHAQWLPEDLIVEKGALTPKKLRKLSRMGYNVQEIEQIGIFNGIEIQDKKMIPAADFHRKGNSAAGGL</sequence>
<evidence type="ECO:0000256" key="3">
    <source>
        <dbReference type="ARBA" id="ARBA00009381"/>
    </source>
</evidence>
<keyword evidence="11" id="KW-0317">Glutathione biosynthesis</keyword>
<comment type="catalytic activity">
    <reaction evidence="1 11">
        <text>an S-substituted glutathione + H2O = an S-substituted L-cysteinylglycine + L-glutamate</text>
        <dbReference type="Rhea" id="RHEA:59468"/>
        <dbReference type="ChEBI" id="CHEBI:15377"/>
        <dbReference type="ChEBI" id="CHEBI:29985"/>
        <dbReference type="ChEBI" id="CHEBI:90779"/>
        <dbReference type="ChEBI" id="CHEBI:143103"/>
        <dbReference type="EC" id="3.4.19.13"/>
    </reaction>
</comment>
<comment type="PTM">
    <text evidence="11">Cleaved by autocatalysis into a large and a small subunit.</text>
</comment>
<keyword evidence="13" id="KW-1185">Reference proteome</keyword>
<dbReference type="EC" id="2.3.2.2" evidence="11"/>
<feature type="active site" description="Nucleophile" evidence="9">
    <location>
        <position position="378"/>
    </location>
</feature>
<dbReference type="AlphaFoldDB" id="A0A401XM92"/>
<reference evidence="12 13" key="1">
    <citation type="submission" date="2018-11" db="EMBL/GenBank/DDBJ databases">
        <title>Schleiferia aggregans sp. nov., a moderately thermophilic heterotrophic bacterium isolated from microbial mats at a terrestrial hot spring.</title>
        <authorList>
            <person name="Iino T."/>
            <person name="Ohkuma M."/>
            <person name="Haruta S."/>
        </authorList>
    </citation>
    <scope>NUCLEOTIDE SEQUENCE [LARGE SCALE GENOMIC DNA]</scope>
    <source>
        <strain evidence="12 13">LA</strain>
    </source>
</reference>
<dbReference type="EMBL" id="BHZE01000016">
    <property type="protein sequence ID" value="GCD78114.1"/>
    <property type="molecule type" value="Genomic_DNA"/>
</dbReference>
<dbReference type="InterPro" id="IPR051792">
    <property type="entry name" value="GGT_bact"/>
</dbReference>
<keyword evidence="7 11" id="KW-0012">Acyltransferase</keyword>
<accession>A0A401XM92</accession>
<evidence type="ECO:0000256" key="9">
    <source>
        <dbReference type="PIRSR" id="PIRSR600101-1"/>
    </source>
</evidence>
<dbReference type="InterPro" id="IPR043137">
    <property type="entry name" value="GGT_ssub_C"/>
</dbReference>
<feature type="binding site" evidence="10">
    <location>
        <begin position="396"/>
        <end position="398"/>
    </location>
    <ligand>
        <name>L-glutamate</name>
        <dbReference type="ChEBI" id="CHEBI:29985"/>
    </ligand>
</feature>
<comment type="subunit">
    <text evidence="11">This enzyme consists of two polypeptide chains, which are synthesized in precursor form from a single polypeptide.</text>
</comment>
<dbReference type="NCBIfam" id="TIGR00066">
    <property type="entry name" value="g_glut_trans"/>
    <property type="match status" value="1"/>
</dbReference>
<dbReference type="Proteomes" id="UP000286715">
    <property type="component" value="Unassembled WGS sequence"/>
</dbReference>
<dbReference type="EC" id="3.4.19.13" evidence="11"/>
<comment type="pathway">
    <text evidence="11">Sulfur metabolism; glutathione metabolism.</text>
</comment>
<dbReference type="UniPathway" id="UPA00204"/>
<evidence type="ECO:0000313" key="12">
    <source>
        <dbReference type="EMBL" id="GCD78114.1"/>
    </source>
</evidence>
<evidence type="ECO:0000313" key="13">
    <source>
        <dbReference type="Proteomes" id="UP000286715"/>
    </source>
</evidence>
<name>A0A401XM92_9FLAO</name>
<evidence type="ECO:0000256" key="8">
    <source>
        <dbReference type="ARBA" id="ARBA00047417"/>
    </source>
</evidence>
<keyword evidence="4 11" id="KW-0808">Transferase</keyword>
<dbReference type="GO" id="GO:0036374">
    <property type="term" value="F:glutathione hydrolase activity"/>
    <property type="evidence" value="ECO:0007669"/>
    <property type="project" value="UniProtKB-UniRule"/>
</dbReference>
<feature type="binding site" evidence="10">
    <location>
        <position position="418"/>
    </location>
    <ligand>
        <name>L-glutamate</name>
        <dbReference type="ChEBI" id="CHEBI:29985"/>
    </ligand>
</feature>
<evidence type="ECO:0000256" key="1">
    <source>
        <dbReference type="ARBA" id="ARBA00001049"/>
    </source>
</evidence>
<feature type="binding site" evidence="10">
    <location>
        <position position="469"/>
    </location>
    <ligand>
        <name>L-glutamate</name>
        <dbReference type="ChEBI" id="CHEBI:29985"/>
    </ligand>
</feature>
<evidence type="ECO:0000256" key="11">
    <source>
        <dbReference type="RuleBase" id="RU368036"/>
    </source>
</evidence>
<organism evidence="12 13">
    <name type="scientific">Thermaurantimonas aggregans</name>
    <dbReference type="NCBI Taxonomy" id="2173829"/>
    <lineage>
        <taxon>Bacteria</taxon>
        <taxon>Pseudomonadati</taxon>
        <taxon>Bacteroidota</taxon>
        <taxon>Flavobacteriia</taxon>
        <taxon>Flavobacteriales</taxon>
        <taxon>Schleiferiaceae</taxon>
        <taxon>Thermaurantimonas</taxon>
    </lineage>
</organism>
<protein>
    <recommendedName>
        <fullName evidence="11">Glutathione hydrolase proenzyme</fullName>
        <ecNumber evidence="11">2.3.2.2</ecNumber>
        <ecNumber evidence="11">3.4.19.13</ecNumber>
    </recommendedName>
    <component>
        <recommendedName>
            <fullName evidence="11">Glutathione hydrolase large chain</fullName>
        </recommendedName>
    </component>
    <component>
        <recommendedName>
            <fullName evidence="11">Glutathione hydrolase small chain</fullName>
        </recommendedName>
    </component>
</protein>
<evidence type="ECO:0000256" key="7">
    <source>
        <dbReference type="ARBA" id="ARBA00023315"/>
    </source>
</evidence>
<feature type="binding site" evidence="10">
    <location>
        <position position="102"/>
    </location>
    <ligand>
        <name>L-glutamate</name>
        <dbReference type="ChEBI" id="CHEBI:29985"/>
    </ligand>
</feature>
<keyword evidence="5 11" id="KW-0378">Hydrolase</keyword>
<dbReference type="Gene3D" id="3.60.20.40">
    <property type="match status" value="1"/>
</dbReference>
<dbReference type="PRINTS" id="PR01210">
    <property type="entry name" value="GGTRANSPTASE"/>
</dbReference>
<comment type="catalytic activity">
    <reaction evidence="2 11">
        <text>glutathione + H2O = L-cysteinylglycine + L-glutamate</text>
        <dbReference type="Rhea" id="RHEA:28807"/>
        <dbReference type="ChEBI" id="CHEBI:15377"/>
        <dbReference type="ChEBI" id="CHEBI:29985"/>
        <dbReference type="ChEBI" id="CHEBI:57925"/>
        <dbReference type="ChEBI" id="CHEBI:61694"/>
        <dbReference type="EC" id="3.4.19.13"/>
    </reaction>
</comment>
<keyword evidence="6 11" id="KW-0865">Zymogen</keyword>
<comment type="catalytic activity">
    <reaction evidence="8 11">
        <text>an N-terminal (5-L-glutamyl)-[peptide] + an alpha-amino acid = 5-L-glutamyl amino acid + an N-terminal L-alpha-aminoacyl-[peptide]</text>
        <dbReference type="Rhea" id="RHEA:23904"/>
        <dbReference type="Rhea" id="RHEA-COMP:9780"/>
        <dbReference type="Rhea" id="RHEA-COMP:9795"/>
        <dbReference type="ChEBI" id="CHEBI:77644"/>
        <dbReference type="ChEBI" id="CHEBI:78597"/>
        <dbReference type="ChEBI" id="CHEBI:78599"/>
        <dbReference type="ChEBI" id="CHEBI:78608"/>
        <dbReference type="EC" id="2.3.2.2"/>
    </reaction>
</comment>
<dbReference type="InterPro" id="IPR029055">
    <property type="entry name" value="Ntn_hydrolases_N"/>
</dbReference>
<evidence type="ECO:0000256" key="5">
    <source>
        <dbReference type="ARBA" id="ARBA00022801"/>
    </source>
</evidence>
<evidence type="ECO:0000256" key="10">
    <source>
        <dbReference type="PIRSR" id="PIRSR600101-2"/>
    </source>
</evidence>